<proteinExistence type="predicted"/>
<accession>A0A644U730</accession>
<protein>
    <submittedName>
        <fullName evidence="1">Uncharacterized protein</fullName>
    </submittedName>
</protein>
<evidence type="ECO:0000313" key="1">
    <source>
        <dbReference type="EMBL" id="MPL74755.1"/>
    </source>
</evidence>
<dbReference type="AlphaFoldDB" id="A0A644U730"/>
<organism evidence="1">
    <name type="scientific">bioreactor metagenome</name>
    <dbReference type="NCBI Taxonomy" id="1076179"/>
    <lineage>
        <taxon>unclassified sequences</taxon>
        <taxon>metagenomes</taxon>
        <taxon>ecological metagenomes</taxon>
    </lineage>
</organism>
<sequence length="70" mass="7195">MVGLGKGRGNRGRDHPAAALAGMGERIALEMHSAALPGGGQHPRRGRLDALVRIADHQLHAGDAAADKIA</sequence>
<reference evidence="1" key="1">
    <citation type="submission" date="2019-08" db="EMBL/GenBank/DDBJ databases">
        <authorList>
            <person name="Kucharzyk K."/>
            <person name="Murdoch R.W."/>
            <person name="Higgins S."/>
            <person name="Loffler F."/>
        </authorList>
    </citation>
    <scope>NUCLEOTIDE SEQUENCE</scope>
</reference>
<dbReference type="EMBL" id="VSSQ01000083">
    <property type="protein sequence ID" value="MPL74755.1"/>
    <property type="molecule type" value="Genomic_DNA"/>
</dbReference>
<gene>
    <name evidence="1" type="ORF">SDC9_20572</name>
</gene>
<comment type="caution">
    <text evidence="1">The sequence shown here is derived from an EMBL/GenBank/DDBJ whole genome shotgun (WGS) entry which is preliminary data.</text>
</comment>
<name>A0A644U730_9ZZZZ</name>